<dbReference type="VEuPathDB" id="VectorBase:ACUA021841"/>
<dbReference type="EMBL" id="AXCM01000504">
    <property type="status" value="NOT_ANNOTATED_CDS"/>
    <property type="molecule type" value="Genomic_DNA"/>
</dbReference>
<reference evidence="1" key="2">
    <citation type="submission" date="2020-05" db="UniProtKB">
        <authorList>
            <consortium name="EnsemblMetazoa"/>
        </authorList>
    </citation>
    <scope>IDENTIFICATION</scope>
    <source>
        <strain evidence="1">A-37</strain>
    </source>
</reference>
<evidence type="ECO:0000313" key="1">
    <source>
        <dbReference type="EnsemblMetazoa" id="ACUA021841-PA"/>
    </source>
</evidence>
<accession>A0A182MMI0</accession>
<reference evidence="2" key="1">
    <citation type="submission" date="2013-09" db="EMBL/GenBank/DDBJ databases">
        <title>The Genome Sequence of Anopheles culicifacies species A.</title>
        <authorList>
            <consortium name="The Broad Institute Genomics Platform"/>
            <person name="Neafsey D.E."/>
            <person name="Besansky N."/>
            <person name="Howell P."/>
            <person name="Walton C."/>
            <person name="Young S.K."/>
            <person name="Zeng Q."/>
            <person name="Gargeya S."/>
            <person name="Fitzgerald M."/>
            <person name="Haas B."/>
            <person name="Abouelleil A."/>
            <person name="Allen A.W."/>
            <person name="Alvarado L."/>
            <person name="Arachchi H.M."/>
            <person name="Berlin A.M."/>
            <person name="Chapman S.B."/>
            <person name="Gainer-Dewar J."/>
            <person name="Goldberg J."/>
            <person name="Griggs A."/>
            <person name="Gujja S."/>
            <person name="Hansen M."/>
            <person name="Howarth C."/>
            <person name="Imamovic A."/>
            <person name="Ireland A."/>
            <person name="Larimer J."/>
            <person name="McCowan C."/>
            <person name="Murphy C."/>
            <person name="Pearson M."/>
            <person name="Poon T.W."/>
            <person name="Priest M."/>
            <person name="Roberts A."/>
            <person name="Saif S."/>
            <person name="Shea T."/>
            <person name="Sisk P."/>
            <person name="Sykes S."/>
            <person name="Wortman J."/>
            <person name="Nusbaum C."/>
            <person name="Birren B."/>
        </authorList>
    </citation>
    <scope>NUCLEOTIDE SEQUENCE [LARGE SCALE GENOMIC DNA]</scope>
    <source>
        <strain evidence="2">A-37</strain>
    </source>
</reference>
<name>A0A182MMI0_9DIPT</name>
<dbReference type="Proteomes" id="UP000075883">
    <property type="component" value="Unassembled WGS sequence"/>
</dbReference>
<evidence type="ECO:0000313" key="2">
    <source>
        <dbReference type="Proteomes" id="UP000075883"/>
    </source>
</evidence>
<keyword evidence="2" id="KW-1185">Reference proteome</keyword>
<organism evidence="1 2">
    <name type="scientific">Anopheles culicifacies</name>
    <dbReference type="NCBI Taxonomy" id="139723"/>
    <lineage>
        <taxon>Eukaryota</taxon>
        <taxon>Metazoa</taxon>
        <taxon>Ecdysozoa</taxon>
        <taxon>Arthropoda</taxon>
        <taxon>Hexapoda</taxon>
        <taxon>Insecta</taxon>
        <taxon>Pterygota</taxon>
        <taxon>Neoptera</taxon>
        <taxon>Endopterygota</taxon>
        <taxon>Diptera</taxon>
        <taxon>Nematocera</taxon>
        <taxon>Culicoidea</taxon>
        <taxon>Culicidae</taxon>
        <taxon>Anophelinae</taxon>
        <taxon>Anopheles</taxon>
        <taxon>culicifacies species complex</taxon>
    </lineage>
</organism>
<sequence length="156" mass="17397">MLVGYGSLALISLPLVITVVKTMLRVASVRLGFYLQKRSVGGLWPENAAQRQQTYQKLSTVKSKASHYPMNHPGSPVRSFTVHARYTEITRNRNVSIMMSYRWPIARAKSCPRIPGAGQYFTTTLANAVHRYPPQTGTAAVIRNKIWPSIGKIPVT</sequence>
<dbReference type="EnsemblMetazoa" id="ACUA021841-RA">
    <property type="protein sequence ID" value="ACUA021841-PA"/>
    <property type="gene ID" value="ACUA021841"/>
</dbReference>
<protein>
    <submittedName>
        <fullName evidence="1">Uncharacterized protein</fullName>
    </submittedName>
</protein>
<proteinExistence type="predicted"/>
<dbReference type="AlphaFoldDB" id="A0A182MMI0"/>